<protein>
    <submittedName>
        <fullName evidence="1">Uncharacterized protein</fullName>
    </submittedName>
</protein>
<dbReference type="AlphaFoldDB" id="A0A1B2HGN0"/>
<sequence length="87" mass="8933">MPSTSFTSTSTTAEPTICELLATWQASAPSEDAPNSVVADWFALSVRLLTPITGNPAHPQHADACELARENSHDALALRAGAGSAGA</sequence>
<accession>A0A1B2HGN0</accession>
<dbReference type="OrthoDB" id="9928145at2"/>
<evidence type="ECO:0000313" key="1">
    <source>
        <dbReference type="EMBL" id="ANZ36875.1"/>
    </source>
</evidence>
<dbReference type="RefSeq" id="WP_065915273.1">
    <property type="nucleotide sequence ID" value="NZ_CP016793.1"/>
</dbReference>
<name>A0A1B2HGN0_9PSEU</name>
<dbReference type="EMBL" id="CP016793">
    <property type="protein sequence ID" value="ANZ36875.1"/>
    <property type="molecule type" value="Genomic_DNA"/>
</dbReference>
<dbReference type="STRING" id="1586287.BBK82_13115"/>
<dbReference type="Proteomes" id="UP000093053">
    <property type="component" value="Chromosome"/>
</dbReference>
<proteinExistence type="predicted"/>
<keyword evidence="2" id="KW-1185">Reference proteome</keyword>
<gene>
    <name evidence="1" type="ORF">BBK82_13115</name>
</gene>
<organism evidence="1 2">
    <name type="scientific">Lentzea guizhouensis</name>
    <dbReference type="NCBI Taxonomy" id="1586287"/>
    <lineage>
        <taxon>Bacteria</taxon>
        <taxon>Bacillati</taxon>
        <taxon>Actinomycetota</taxon>
        <taxon>Actinomycetes</taxon>
        <taxon>Pseudonocardiales</taxon>
        <taxon>Pseudonocardiaceae</taxon>
        <taxon>Lentzea</taxon>
    </lineage>
</organism>
<dbReference type="KEGG" id="led:BBK82_13115"/>
<evidence type="ECO:0000313" key="2">
    <source>
        <dbReference type="Proteomes" id="UP000093053"/>
    </source>
</evidence>
<reference evidence="1 2" key="1">
    <citation type="submission" date="2016-07" db="EMBL/GenBank/DDBJ databases">
        <title>Complete genome sequence of the Lentzea guizhouensis DHS C013.</title>
        <authorList>
            <person name="Cao C."/>
        </authorList>
    </citation>
    <scope>NUCLEOTIDE SEQUENCE [LARGE SCALE GENOMIC DNA]</scope>
    <source>
        <strain evidence="1 2">DHS C013</strain>
    </source>
</reference>